<evidence type="ECO:0000313" key="3">
    <source>
        <dbReference type="Proteomes" id="UP000250043"/>
    </source>
</evidence>
<feature type="compositionally biased region" description="Basic and acidic residues" evidence="1">
    <location>
        <begin position="442"/>
        <end position="452"/>
    </location>
</feature>
<dbReference type="EMBL" id="KV722440">
    <property type="protein sequence ID" value="OCH88894.1"/>
    <property type="molecule type" value="Genomic_DNA"/>
</dbReference>
<dbReference type="Proteomes" id="UP000250043">
    <property type="component" value="Unassembled WGS sequence"/>
</dbReference>
<keyword evidence="3" id="KW-1185">Reference proteome</keyword>
<dbReference type="OrthoDB" id="3794788at2759"/>
<dbReference type="SUPFAM" id="SSF81383">
    <property type="entry name" value="F-box domain"/>
    <property type="match status" value="1"/>
</dbReference>
<dbReference type="InterPro" id="IPR036047">
    <property type="entry name" value="F-box-like_dom_sf"/>
</dbReference>
<evidence type="ECO:0000256" key="1">
    <source>
        <dbReference type="SAM" id="MobiDB-lite"/>
    </source>
</evidence>
<dbReference type="AlphaFoldDB" id="A0A8E2ATB1"/>
<organism evidence="2 3">
    <name type="scientific">Obba rivulosa</name>
    <dbReference type="NCBI Taxonomy" id="1052685"/>
    <lineage>
        <taxon>Eukaryota</taxon>
        <taxon>Fungi</taxon>
        <taxon>Dikarya</taxon>
        <taxon>Basidiomycota</taxon>
        <taxon>Agaricomycotina</taxon>
        <taxon>Agaricomycetes</taxon>
        <taxon>Polyporales</taxon>
        <taxon>Gelatoporiaceae</taxon>
        <taxon>Obba</taxon>
    </lineage>
</organism>
<evidence type="ECO:0000313" key="2">
    <source>
        <dbReference type="EMBL" id="OCH88894.1"/>
    </source>
</evidence>
<reference evidence="2 3" key="1">
    <citation type="submission" date="2016-07" db="EMBL/GenBank/DDBJ databases">
        <title>Draft genome of the white-rot fungus Obba rivulosa 3A-2.</title>
        <authorList>
            <consortium name="DOE Joint Genome Institute"/>
            <person name="Miettinen O."/>
            <person name="Riley R."/>
            <person name="Acob R."/>
            <person name="Barry K."/>
            <person name="Cullen D."/>
            <person name="De Vries R."/>
            <person name="Hainaut M."/>
            <person name="Hatakka A."/>
            <person name="Henrissat B."/>
            <person name="Hilden K."/>
            <person name="Kuo R."/>
            <person name="Labutti K."/>
            <person name="Lipzen A."/>
            <person name="Makela M.R."/>
            <person name="Sandor L."/>
            <person name="Spatafora J.W."/>
            <person name="Grigoriev I.V."/>
            <person name="Hibbett D.S."/>
        </authorList>
    </citation>
    <scope>NUCLEOTIDE SEQUENCE [LARGE SCALE GENOMIC DNA]</scope>
    <source>
        <strain evidence="2 3">3A-2</strain>
    </source>
</reference>
<evidence type="ECO:0008006" key="4">
    <source>
        <dbReference type="Google" id="ProtNLM"/>
    </source>
</evidence>
<sequence length="452" mass="50762">MAEPTDILKDLPRWMTRSGIILQPSGLPVEIWHIILSYIDEPRALFACTLTCKLMAARIFQLLADAVSKYPRGPDGLLDVRRMYHYMRLNPLVCYILTSLCVPADCVAKFICECAGKLRVLDRLEFRQTAGRGPEALRPLRPFLLKAASRFSKLTSLHLYCVIFHSHGDFARLICGFPALHTLTTVNISWKRGDRRDLAEEPFARYLHLQDITIYSDRLSAYTSLLAVSKISGKIATLKLHGPASLDPSSALVPPAVEVHVNSAAEGDTVALPPHKQVPEPRLPRLKCTGLAARVFVRRGCDRVWLQSCFDSLDALFFSPYACLKAVRVTMVEHPDKVARMFNSEPLPFSKLRLRDILEVRGYICTRQGGPWSTVDLVDLIKHGKQRSLAADRGHHMAGSTRSAHVQDDLQLFVAKLFPDGLLFPPPAQPRRDLLRPAGSTAHERQEVRRRV</sequence>
<feature type="region of interest" description="Disordered" evidence="1">
    <location>
        <begin position="428"/>
        <end position="452"/>
    </location>
</feature>
<name>A0A8E2ATB1_9APHY</name>
<accession>A0A8E2ATB1</accession>
<protein>
    <recommendedName>
        <fullName evidence="4">F-box domain-containing protein</fullName>
    </recommendedName>
</protein>
<gene>
    <name evidence="2" type="ORF">OBBRIDRAFT_805059</name>
</gene>
<proteinExistence type="predicted"/>